<dbReference type="EMBL" id="BJZU01000183">
    <property type="protein sequence ID" value="GEP07788.1"/>
    <property type="molecule type" value="Genomic_DNA"/>
</dbReference>
<accession>A0A512JCV3</accession>
<keyword evidence="4" id="KW-1185">Reference proteome</keyword>
<gene>
    <name evidence="2" type="ORF">GCM10007888_27610</name>
    <name evidence="1" type="ORF">MOX02_58260</name>
</gene>
<reference evidence="4" key="2">
    <citation type="journal article" date="2019" name="Int. J. Syst. Evol. Microbiol.">
        <title>The Global Catalogue of Microorganisms (GCM) 10K type strain sequencing project: providing services to taxonomists for standard genome sequencing and annotation.</title>
        <authorList>
            <consortium name="The Broad Institute Genomics Platform"/>
            <consortium name="The Broad Institute Genome Sequencing Center for Infectious Disease"/>
            <person name="Wu L."/>
            <person name="Ma J."/>
        </authorList>
    </citation>
    <scope>NUCLEOTIDE SEQUENCE [LARGE SCALE GENOMIC DNA]</scope>
    <source>
        <strain evidence="4">NBRC 107715</strain>
    </source>
</reference>
<reference evidence="2" key="4">
    <citation type="submission" date="2023-01" db="EMBL/GenBank/DDBJ databases">
        <title>Draft genome sequence of Methylobacterium oxalidis strain NBRC 107715.</title>
        <authorList>
            <person name="Sun Q."/>
            <person name="Mori K."/>
        </authorList>
    </citation>
    <scope>NUCLEOTIDE SEQUENCE</scope>
    <source>
        <strain evidence="2">NBRC 107715</strain>
    </source>
</reference>
<dbReference type="AlphaFoldDB" id="A0A512JCV3"/>
<proteinExistence type="predicted"/>
<protein>
    <submittedName>
        <fullName evidence="1">Uncharacterized protein</fullName>
    </submittedName>
</protein>
<evidence type="ECO:0000313" key="4">
    <source>
        <dbReference type="Proteomes" id="UP001156856"/>
    </source>
</evidence>
<reference evidence="1 3" key="3">
    <citation type="submission" date="2019-07" db="EMBL/GenBank/DDBJ databases">
        <title>Whole genome shotgun sequence of Methylobacterium oxalidis NBRC 107715.</title>
        <authorList>
            <person name="Hosoyama A."/>
            <person name="Uohara A."/>
            <person name="Ohji S."/>
            <person name="Ichikawa N."/>
        </authorList>
    </citation>
    <scope>NUCLEOTIDE SEQUENCE [LARGE SCALE GENOMIC DNA]</scope>
    <source>
        <strain evidence="1 3">NBRC 107715</strain>
    </source>
</reference>
<sequence>MYRRSFLELELPRAEREAPMDLLELLALSAAATGSLFSNEAGFLPVSAI</sequence>
<evidence type="ECO:0000313" key="1">
    <source>
        <dbReference type="EMBL" id="GEP07788.1"/>
    </source>
</evidence>
<dbReference type="Proteomes" id="UP001156856">
    <property type="component" value="Unassembled WGS sequence"/>
</dbReference>
<evidence type="ECO:0000313" key="3">
    <source>
        <dbReference type="Proteomes" id="UP000321960"/>
    </source>
</evidence>
<organism evidence="1 3">
    <name type="scientific">Methylobacterium oxalidis</name>
    <dbReference type="NCBI Taxonomy" id="944322"/>
    <lineage>
        <taxon>Bacteria</taxon>
        <taxon>Pseudomonadati</taxon>
        <taxon>Pseudomonadota</taxon>
        <taxon>Alphaproteobacteria</taxon>
        <taxon>Hyphomicrobiales</taxon>
        <taxon>Methylobacteriaceae</taxon>
        <taxon>Methylobacterium</taxon>
    </lineage>
</organism>
<reference evidence="2" key="1">
    <citation type="journal article" date="2014" name="Int. J. Syst. Evol. Microbiol.">
        <title>Complete genome of a new Firmicutes species belonging to the dominant human colonic microbiota ('Ruminococcus bicirculans') reveals two chromosomes and a selective capacity to utilize plant glucans.</title>
        <authorList>
            <consortium name="NISC Comparative Sequencing Program"/>
            <person name="Wegmann U."/>
            <person name="Louis P."/>
            <person name="Goesmann A."/>
            <person name="Henrissat B."/>
            <person name="Duncan S.H."/>
            <person name="Flint H.J."/>
        </authorList>
    </citation>
    <scope>NUCLEOTIDE SEQUENCE</scope>
    <source>
        <strain evidence="2">NBRC 107715</strain>
    </source>
</reference>
<evidence type="ECO:0000313" key="2">
    <source>
        <dbReference type="EMBL" id="GLS64380.1"/>
    </source>
</evidence>
<dbReference type="Proteomes" id="UP000321960">
    <property type="component" value="Unassembled WGS sequence"/>
</dbReference>
<comment type="caution">
    <text evidence="1">The sequence shown here is derived from an EMBL/GenBank/DDBJ whole genome shotgun (WGS) entry which is preliminary data.</text>
</comment>
<dbReference type="EMBL" id="BSPK01000035">
    <property type="protein sequence ID" value="GLS64380.1"/>
    <property type="molecule type" value="Genomic_DNA"/>
</dbReference>
<name>A0A512JCV3_9HYPH</name>